<protein>
    <submittedName>
        <fullName evidence="1">Uncharacterized protein</fullName>
    </submittedName>
</protein>
<sequence length="227" mass="26245">MEIVGTSTDHQETKSDQVSLDVNKLAKSIRAELEIFPPFSDQCCIYRVPVRLRELNEKAYTPRLVSIEPLHHGKEELKAMEGHKIFKASLEELVEVVEEMETRLRNCYAETIDLSSDEFVKMMLLDGVFIIVIFLKNGYEDPINTVDRIFNKPWMLGDIALDMCLIENQLPFFILEDLLKASEIASHYDEECSMIKLTYKFFKDDWNSMLTEGILEGNQSLRSSTFC</sequence>
<dbReference type="InterPro" id="IPR004158">
    <property type="entry name" value="DUF247_pln"/>
</dbReference>
<dbReference type="AlphaFoldDB" id="A0A6N2MAD6"/>
<name>A0A6N2MAD6_SALVM</name>
<dbReference type="PANTHER" id="PTHR31170:SF17">
    <property type="match status" value="1"/>
</dbReference>
<proteinExistence type="predicted"/>
<organism evidence="1">
    <name type="scientific">Salix viminalis</name>
    <name type="common">Common osier</name>
    <name type="synonym">Basket willow</name>
    <dbReference type="NCBI Taxonomy" id="40686"/>
    <lineage>
        <taxon>Eukaryota</taxon>
        <taxon>Viridiplantae</taxon>
        <taxon>Streptophyta</taxon>
        <taxon>Embryophyta</taxon>
        <taxon>Tracheophyta</taxon>
        <taxon>Spermatophyta</taxon>
        <taxon>Magnoliopsida</taxon>
        <taxon>eudicotyledons</taxon>
        <taxon>Gunneridae</taxon>
        <taxon>Pentapetalae</taxon>
        <taxon>rosids</taxon>
        <taxon>fabids</taxon>
        <taxon>Malpighiales</taxon>
        <taxon>Salicaceae</taxon>
        <taxon>Saliceae</taxon>
        <taxon>Salix</taxon>
    </lineage>
</organism>
<dbReference type="PANTHER" id="PTHR31170">
    <property type="entry name" value="BNAC04G53230D PROTEIN"/>
    <property type="match status" value="1"/>
</dbReference>
<dbReference type="Pfam" id="PF03140">
    <property type="entry name" value="DUF247"/>
    <property type="match status" value="1"/>
</dbReference>
<reference evidence="1" key="1">
    <citation type="submission" date="2019-03" db="EMBL/GenBank/DDBJ databases">
        <authorList>
            <person name="Mank J."/>
            <person name="Almeida P."/>
        </authorList>
    </citation>
    <scope>NUCLEOTIDE SEQUENCE</scope>
    <source>
        <strain evidence="1">78183</strain>
    </source>
</reference>
<evidence type="ECO:0000313" key="1">
    <source>
        <dbReference type="EMBL" id="VFU49420.1"/>
    </source>
</evidence>
<accession>A0A6N2MAD6</accession>
<gene>
    <name evidence="1" type="ORF">SVIM_LOCUS325630</name>
</gene>
<dbReference type="EMBL" id="CAADRP010001707">
    <property type="protein sequence ID" value="VFU49420.1"/>
    <property type="molecule type" value="Genomic_DNA"/>
</dbReference>